<evidence type="ECO:0000256" key="9">
    <source>
        <dbReference type="ARBA" id="ARBA00023004"/>
    </source>
</evidence>
<feature type="transmembrane region" description="Helical" evidence="12">
    <location>
        <begin position="122"/>
        <end position="140"/>
    </location>
</feature>
<dbReference type="CDD" id="cd03512">
    <property type="entry name" value="Alkane-hydroxylase"/>
    <property type="match status" value="1"/>
</dbReference>
<feature type="transmembrane region" description="Helical" evidence="12">
    <location>
        <begin position="12"/>
        <end position="43"/>
    </location>
</feature>
<dbReference type="Pfam" id="PF00487">
    <property type="entry name" value="FA_desaturase"/>
    <property type="match status" value="1"/>
</dbReference>
<evidence type="ECO:0000256" key="8">
    <source>
        <dbReference type="ARBA" id="ARBA00023002"/>
    </source>
</evidence>
<keyword evidence="8" id="KW-0560">Oxidoreductase</keyword>
<keyword evidence="3" id="KW-1003">Cell membrane</keyword>
<comment type="subcellular location">
    <subcellularLocation>
        <location evidence="1">Cell inner membrane</location>
        <topology evidence="1">Multi-pass membrane protein</topology>
    </subcellularLocation>
</comment>
<evidence type="ECO:0000313" key="14">
    <source>
        <dbReference type="EMBL" id="MFC7335456.1"/>
    </source>
</evidence>
<evidence type="ECO:0000256" key="12">
    <source>
        <dbReference type="SAM" id="Phobius"/>
    </source>
</evidence>
<name>A0ABW2L1N2_9PROT</name>
<dbReference type="RefSeq" id="WP_377361098.1">
    <property type="nucleotide sequence ID" value="NZ_JBHTCM010000029.1"/>
</dbReference>
<protein>
    <submittedName>
        <fullName evidence="14">Alkane 1-monooxygenase</fullName>
    </submittedName>
</protein>
<dbReference type="EMBL" id="JBHTCM010000029">
    <property type="protein sequence ID" value="MFC7335456.1"/>
    <property type="molecule type" value="Genomic_DNA"/>
</dbReference>
<proteinExistence type="inferred from homology"/>
<evidence type="ECO:0000256" key="4">
    <source>
        <dbReference type="ARBA" id="ARBA00022519"/>
    </source>
</evidence>
<dbReference type="PANTHER" id="PTHR38674">
    <property type="entry name" value="ALKANE 1-MONOOXYGENASE 1"/>
    <property type="match status" value="1"/>
</dbReference>
<keyword evidence="6" id="KW-0479">Metal-binding</keyword>
<evidence type="ECO:0000256" key="2">
    <source>
        <dbReference type="ARBA" id="ARBA00010823"/>
    </source>
</evidence>
<dbReference type="InterPro" id="IPR005804">
    <property type="entry name" value="FA_desaturase_dom"/>
</dbReference>
<evidence type="ECO:0000256" key="10">
    <source>
        <dbReference type="ARBA" id="ARBA00023033"/>
    </source>
</evidence>
<evidence type="ECO:0000259" key="13">
    <source>
        <dbReference type="Pfam" id="PF00487"/>
    </source>
</evidence>
<comment type="caution">
    <text evidence="14">The sequence shown here is derived from an EMBL/GenBank/DDBJ whole genome shotgun (WGS) entry which is preliminary data.</text>
</comment>
<evidence type="ECO:0000256" key="5">
    <source>
        <dbReference type="ARBA" id="ARBA00022692"/>
    </source>
</evidence>
<organism evidence="14 15">
    <name type="scientific">Rhodocista pekingensis</name>
    <dbReference type="NCBI Taxonomy" id="201185"/>
    <lineage>
        <taxon>Bacteria</taxon>
        <taxon>Pseudomonadati</taxon>
        <taxon>Pseudomonadota</taxon>
        <taxon>Alphaproteobacteria</taxon>
        <taxon>Rhodospirillales</taxon>
        <taxon>Azospirillaceae</taxon>
        <taxon>Rhodocista</taxon>
    </lineage>
</organism>
<keyword evidence="5 12" id="KW-0812">Transmembrane</keyword>
<evidence type="ECO:0000256" key="11">
    <source>
        <dbReference type="ARBA" id="ARBA00023136"/>
    </source>
</evidence>
<keyword evidence="9" id="KW-0408">Iron</keyword>
<comment type="similarity">
    <text evidence="2">Belongs to the fatty acid desaturase type 1 family. AlkB subfamily.</text>
</comment>
<evidence type="ECO:0000256" key="6">
    <source>
        <dbReference type="ARBA" id="ARBA00022723"/>
    </source>
</evidence>
<accession>A0ABW2L1N2</accession>
<dbReference type="InterPro" id="IPR033885">
    <property type="entry name" value="AlkB/XylM"/>
</dbReference>
<evidence type="ECO:0000313" key="15">
    <source>
        <dbReference type="Proteomes" id="UP001596456"/>
    </source>
</evidence>
<feature type="transmembrane region" description="Helical" evidence="12">
    <location>
        <begin position="91"/>
        <end position="110"/>
    </location>
</feature>
<keyword evidence="10" id="KW-0503">Monooxygenase</keyword>
<evidence type="ECO:0000256" key="7">
    <source>
        <dbReference type="ARBA" id="ARBA00022989"/>
    </source>
</evidence>
<dbReference type="PANTHER" id="PTHR38674:SF1">
    <property type="entry name" value="ALKANE 1-MONOOXYGENASE 1"/>
    <property type="match status" value="1"/>
</dbReference>
<gene>
    <name evidence="14" type="ORF">ACFQPS_19965</name>
</gene>
<sequence>MVGGLGHAFGAFIVPGLAALGLGLGGWWVLLPVIWFAGLAALLDLLLPEETRFRVPDGGTGGGWVVWAMFPLLAGLLAYALHLVAAGAFTFWEFLGAALAVGLVQGSVGLTAAHELIHRPRLWERGLGVAISSLVLWAVFRIEHVHGHHRTVGTPDDPTTARLGESLYAYIPRSVLGGLTESWRLERERLHRRGMGPWHWRNRNLHYAVIQGALLVGVTLWAGLPGLLFFVIQAWIAVQLLMTTGYIEHYGLQRRPDGRGGWERIGARHSWNSAHRLTNWTTFNLGLHAEHHRWPGKAFPELVDDLDAMRMPFGYPGMALLAMVPPLWFRVMDPLVLQARAAA</sequence>
<keyword evidence="11 12" id="KW-0472">Membrane</keyword>
<evidence type="ECO:0000256" key="1">
    <source>
        <dbReference type="ARBA" id="ARBA00004429"/>
    </source>
</evidence>
<evidence type="ECO:0000256" key="3">
    <source>
        <dbReference type="ARBA" id="ARBA00022475"/>
    </source>
</evidence>
<keyword evidence="15" id="KW-1185">Reference proteome</keyword>
<keyword evidence="7 12" id="KW-1133">Transmembrane helix</keyword>
<feature type="domain" description="Fatty acid desaturase" evidence="13">
    <location>
        <begin position="92"/>
        <end position="304"/>
    </location>
</feature>
<keyword evidence="4" id="KW-0997">Cell inner membrane</keyword>
<dbReference type="Proteomes" id="UP001596456">
    <property type="component" value="Unassembled WGS sequence"/>
</dbReference>
<feature type="transmembrane region" description="Helical" evidence="12">
    <location>
        <begin position="64"/>
        <end position="85"/>
    </location>
</feature>
<reference evidence="15" key="1">
    <citation type="journal article" date="2019" name="Int. J. Syst. Evol. Microbiol.">
        <title>The Global Catalogue of Microorganisms (GCM) 10K type strain sequencing project: providing services to taxonomists for standard genome sequencing and annotation.</title>
        <authorList>
            <consortium name="The Broad Institute Genomics Platform"/>
            <consortium name="The Broad Institute Genome Sequencing Center for Infectious Disease"/>
            <person name="Wu L."/>
            <person name="Ma J."/>
        </authorList>
    </citation>
    <scope>NUCLEOTIDE SEQUENCE [LARGE SCALE GENOMIC DNA]</scope>
    <source>
        <strain evidence="15">CGMCC 1.16275</strain>
    </source>
</reference>